<dbReference type="AlphaFoldDB" id="A0A0G0NKH4"/>
<accession>A0A0G0NKH4</accession>
<gene>
    <name evidence="1" type="ORF">UT42_C0048G0010</name>
</gene>
<dbReference type="Pfam" id="PF13483">
    <property type="entry name" value="Lactamase_B_3"/>
    <property type="match status" value="1"/>
</dbReference>
<evidence type="ECO:0000313" key="2">
    <source>
        <dbReference type="Proteomes" id="UP000034048"/>
    </source>
</evidence>
<comment type="caution">
    <text evidence="1">The sequence shown here is derived from an EMBL/GenBank/DDBJ whole genome shotgun (WGS) entry which is preliminary data.</text>
</comment>
<keyword evidence="1" id="KW-0378">Hydrolase</keyword>
<proteinExistence type="predicted"/>
<sequence>MYISWLGHSCFKLQDKIGTDGITVIVDPFDSAFTGLTMPKIEADIVAISHDHKDHNNLSAVKGSPFVINSSGEYEYKGVFVEAIDACHDNKNGAERGQTLIFRIDIEDISVTHLGDLATILEPKQLEKLEGTDILLIPVGGKYTLDAAKAIEVINQIEPRIVIPMHYGVPGLKFDLDKVDKFIKESGLKPTEEERLKITKRELPSEDMELIIFKN</sequence>
<name>A0A0G0NKH4_9BACT</name>
<dbReference type="GO" id="GO:0016787">
    <property type="term" value="F:hydrolase activity"/>
    <property type="evidence" value="ECO:0007669"/>
    <property type="project" value="UniProtKB-KW"/>
</dbReference>
<dbReference type="Proteomes" id="UP000034048">
    <property type="component" value="Unassembled WGS sequence"/>
</dbReference>
<reference evidence="1 2" key="1">
    <citation type="journal article" date="2015" name="Nature">
        <title>rRNA introns, odd ribosomes, and small enigmatic genomes across a large radiation of phyla.</title>
        <authorList>
            <person name="Brown C.T."/>
            <person name="Hug L.A."/>
            <person name="Thomas B.C."/>
            <person name="Sharon I."/>
            <person name="Castelle C.J."/>
            <person name="Singh A."/>
            <person name="Wilkins M.J."/>
            <person name="Williams K.H."/>
            <person name="Banfield J.F."/>
        </authorList>
    </citation>
    <scope>NUCLEOTIDE SEQUENCE [LARGE SCALE GENOMIC DNA]</scope>
</reference>
<dbReference type="InterPro" id="IPR036866">
    <property type="entry name" value="RibonucZ/Hydroxyglut_hydro"/>
</dbReference>
<dbReference type="PANTHER" id="PTHR42967">
    <property type="entry name" value="METAL DEPENDENT HYDROLASE"/>
    <property type="match status" value="1"/>
</dbReference>
<dbReference type="Gene3D" id="3.60.15.10">
    <property type="entry name" value="Ribonuclease Z/Hydroxyacylglutathione hydrolase-like"/>
    <property type="match status" value="1"/>
</dbReference>
<organism evidence="1 2">
    <name type="scientific">Candidatus Falkowbacteria bacterium GW2011_GWA2_39_24</name>
    <dbReference type="NCBI Taxonomy" id="1618634"/>
    <lineage>
        <taxon>Bacteria</taxon>
        <taxon>Candidatus Falkowiibacteriota</taxon>
    </lineage>
</organism>
<protein>
    <submittedName>
        <fullName evidence="1">Zn-dependent hydrolase of the beta-lactamase fold-like protein</fullName>
    </submittedName>
</protein>
<dbReference type="EMBL" id="LBWS01000048">
    <property type="protein sequence ID" value="KKR13316.1"/>
    <property type="molecule type" value="Genomic_DNA"/>
</dbReference>
<dbReference type="SUPFAM" id="SSF56281">
    <property type="entry name" value="Metallo-hydrolase/oxidoreductase"/>
    <property type="match status" value="1"/>
</dbReference>
<dbReference type="PANTHER" id="PTHR42967:SF1">
    <property type="entry name" value="MBL FOLD METALLO-HYDROLASE"/>
    <property type="match status" value="1"/>
</dbReference>
<evidence type="ECO:0000313" key="1">
    <source>
        <dbReference type="EMBL" id="KKR13316.1"/>
    </source>
</evidence>